<dbReference type="CDD" id="cd13704">
    <property type="entry name" value="PBP2_HisK"/>
    <property type="match status" value="1"/>
</dbReference>
<feature type="signal peptide" evidence="4">
    <location>
        <begin position="1"/>
        <end position="22"/>
    </location>
</feature>
<comment type="caution">
    <text evidence="6">The sequence shown here is derived from an EMBL/GenBank/DDBJ whole genome shotgun (WGS) entry which is preliminary data.</text>
</comment>
<proteinExistence type="inferred from homology"/>
<dbReference type="PROSITE" id="PS51257">
    <property type="entry name" value="PROKAR_LIPOPROTEIN"/>
    <property type="match status" value="1"/>
</dbReference>
<dbReference type="Proteomes" id="UP001501787">
    <property type="component" value="Unassembled WGS sequence"/>
</dbReference>
<dbReference type="Pfam" id="PF00497">
    <property type="entry name" value="SBP_bac_3"/>
    <property type="match status" value="1"/>
</dbReference>
<dbReference type="SMART" id="SM00062">
    <property type="entry name" value="PBPb"/>
    <property type="match status" value="1"/>
</dbReference>
<feature type="domain" description="Solute-binding protein family 3/N-terminal" evidence="5">
    <location>
        <begin position="51"/>
        <end position="275"/>
    </location>
</feature>
<dbReference type="SUPFAM" id="SSF53850">
    <property type="entry name" value="Periplasmic binding protein-like II"/>
    <property type="match status" value="1"/>
</dbReference>
<organism evidence="6 7">
    <name type="scientific">Psychrobacter aestuarii</name>
    <dbReference type="NCBI Taxonomy" id="556327"/>
    <lineage>
        <taxon>Bacteria</taxon>
        <taxon>Pseudomonadati</taxon>
        <taxon>Pseudomonadota</taxon>
        <taxon>Gammaproteobacteria</taxon>
        <taxon>Moraxellales</taxon>
        <taxon>Moraxellaceae</taxon>
        <taxon>Psychrobacter</taxon>
    </lineage>
</organism>
<feature type="compositionally biased region" description="Polar residues" evidence="3">
    <location>
        <begin position="274"/>
        <end position="290"/>
    </location>
</feature>
<sequence length="290" mass="31823">MKQLYRILPLVLGVGMVGCNNANQPETTANDSSQEQAKDTFVSSLPDDAPVLKVATTGNLAPYSMQDDYGNMQGIDIDIIRAIGEDQGFKVEFYKETWQELFDSVASGERDLAISGISYNDERNEKYGLSMPYYFNPSAIMYKSGEHQLNTLSDLKGLRVGVLEGAKQAAQMEAVGGQESITGYATGFLLYENLVQDNIDAALLDAPILQYTAKNHPEYKLTVVPYEKASEPTSQSVILMAKDNEQLINTINQGIANIKNTDAIQKSEERWIGSASQPLDSTPKATEQAN</sequence>
<gene>
    <name evidence="6" type="ORF">GCM10009129_03140</name>
</gene>
<name>A0ABN0VKZ7_9GAMM</name>
<protein>
    <submittedName>
        <fullName evidence="6">Basic amino acid ABC transporter substrate-binding protein</fullName>
    </submittedName>
</protein>
<evidence type="ECO:0000313" key="6">
    <source>
        <dbReference type="EMBL" id="GAA0309335.1"/>
    </source>
</evidence>
<evidence type="ECO:0000313" key="7">
    <source>
        <dbReference type="Proteomes" id="UP001501787"/>
    </source>
</evidence>
<evidence type="ECO:0000256" key="1">
    <source>
        <dbReference type="ARBA" id="ARBA00010333"/>
    </source>
</evidence>
<evidence type="ECO:0000256" key="3">
    <source>
        <dbReference type="SAM" id="MobiDB-lite"/>
    </source>
</evidence>
<evidence type="ECO:0000256" key="4">
    <source>
        <dbReference type="SAM" id="SignalP"/>
    </source>
</evidence>
<keyword evidence="7" id="KW-1185">Reference proteome</keyword>
<evidence type="ECO:0000259" key="5">
    <source>
        <dbReference type="SMART" id="SM00062"/>
    </source>
</evidence>
<dbReference type="InterPro" id="IPR001638">
    <property type="entry name" value="Solute-binding_3/MltF_N"/>
</dbReference>
<keyword evidence="2 4" id="KW-0732">Signal</keyword>
<reference evidence="6 7" key="1">
    <citation type="journal article" date="2019" name="Int. J. Syst. Evol. Microbiol.">
        <title>The Global Catalogue of Microorganisms (GCM) 10K type strain sequencing project: providing services to taxonomists for standard genome sequencing and annotation.</title>
        <authorList>
            <consortium name="The Broad Institute Genomics Platform"/>
            <consortium name="The Broad Institute Genome Sequencing Center for Infectious Disease"/>
            <person name="Wu L."/>
            <person name="Ma J."/>
        </authorList>
    </citation>
    <scope>NUCLEOTIDE SEQUENCE [LARGE SCALE GENOMIC DNA]</scope>
    <source>
        <strain evidence="6 7">JCM 16343</strain>
    </source>
</reference>
<evidence type="ECO:0000256" key="2">
    <source>
        <dbReference type="ARBA" id="ARBA00022729"/>
    </source>
</evidence>
<comment type="similarity">
    <text evidence="1">Belongs to the bacterial solute-binding protein 3 family.</text>
</comment>
<dbReference type="RefSeq" id="WP_201504152.1">
    <property type="nucleotide sequence ID" value="NZ_BAAAFR010000001.1"/>
</dbReference>
<feature type="chain" id="PRO_5045390098" evidence="4">
    <location>
        <begin position="23"/>
        <end position="290"/>
    </location>
</feature>
<dbReference type="EMBL" id="BAAAFR010000001">
    <property type="protein sequence ID" value="GAA0309335.1"/>
    <property type="molecule type" value="Genomic_DNA"/>
</dbReference>
<feature type="region of interest" description="Disordered" evidence="3">
    <location>
        <begin position="269"/>
        <end position="290"/>
    </location>
</feature>
<dbReference type="PANTHER" id="PTHR35936">
    <property type="entry name" value="MEMBRANE-BOUND LYTIC MUREIN TRANSGLYCOSYLASE F"/>
    <property type="match status" value="1"/>
</dbReference>
<dbReference type="Gene3D" id="3.40.190.10">
    <property type="entry name" value="Periplasmic binding protein-like II"/>
    <property type="match status" value="2"/>
</dbReference>
<accession>A0ABN0VKZ7</accession>